<protein>
    <submittedName>
        <fullName evidence="1">Type VI secretion system-associated lipoprotein</fullName>
    </submittedName>
</protein>
<name>A0A1L5PPJ1_PSEPU</name>
<dbReference type="NCBIfam" id="TIGR03352">
    <property type="entry name" value="VI_chp_3"/>
    <property type="match status" value="1"/>
</dbReference>
<gene>
    <name evidence="1" type="ORF">BL240_11650</name>
</gene>
<dbReference type="Gene3D" id="2.60.40.4150">
    <property type="entry name" value="Type VI secretion system, lipoprotein SciN"/>
    <property type="match status" value="1"/>
</dbReference>
<evidence type="ECO:0000313" key="1">
    <source>
        <dbReference type="EMBL" id="APO82063.1"/>
    </source>
</evidence>
<dbReference type="PROSITE" id="PS51257">
    <property type="entry name" value="PROKAR_LIPOPROTEIN"/>
    <property type="match status" value="1"/>
</dbReference>
<reference evidence="1 2" key="1">
    <citation type="submission" date="2016-12" db="EMBL/GenBank/DDBJ databases">
        <title>Draft Genome Sequence of Mercury Resistant Pseudomonas DRA525.</title>
        <authorList>
            <person name="Drace K.M."/>
        </authorList>
    </citation>
    <scope>NUCLEOTIDE SEQUENCE [LARGE SCALE GENOMIC DNA]</scope>
    <source>
        <strain evidence="1 2">DRA525</strain>
    </source>
</reference>
<dbReference type="PANTHER" id="PTHR37625:SF5">
    <property type="entry name" value="LIPOPROTEIN"/>
    <property type="match status" value="1"/>
</dbReference>
<keyword evidence="1" id="KW-0449">Lipoprotein</keyword>
<dbReference type="AlphaFoldDB" id="A0A1L5PPJ1"/>
<dbReference type="EMBL" id="CP018743">
    <property type="protein sequence ID" value="APO82063.1"/>
    <property type="molecule type" value="Genomic_DNA"/>
</dbReference>
<dbReference type="Pfam" id="PF12790">
    <property type="entry name" value="T6SS-SciN"/>
    <property type="match status" value="1"/>
</dbReference>
<dbReference type="InterPro" id="IPR038706">
    <property type="entry name" value="Type_VI_SciN-like_sf"/>
</dbReference>
<accession>A0A1L5PPJ1</accession>
<proteinExistence type="predicted"/>
<dbReference type="RefSeq" id="WP_075044914.1">
    <property type="nucleotide sequence ID" value="NZ_CP018743.1"/>
</dbReference>
<evidence type="ECO:0000313" key="2">
    <source>
        <dbReference type="Proteomes" id="UP000185146"/>
    </source>
</evidence>
<sequence length="260" mass="28448">MNKPVGLLLACLAISGCTSISKIYQVAMDPALPVGGPNNDISHLALSLYAADPPAPVSLEPTDSGEQIPLHGQPEQLAANLSAASPVELTDKLSSLAEQLHRNYPASVEGEQAIVGPKAPAALASYATPQTALPEELDLQPQHQAPSSIVFKVLQLRDDSLLLDATYEQVEEDLDKALGTTLISVDDYRLTPGQFKFIEHEEINERTRYIAVVARLGDNPKGRWKDAVRIQSRGYNHTVHVHFENNAVELRQDSEYRRDK</sequence>
<dbReference type="PANTHER" id="PTHR37625">
    <property type="entry name" value="OUTER MEMBRANE LIPOPROTEIN-RELATED"/>
    <property type="match status" value="1"/>
</dbReference>
<dbReference type="Proteomes" id="UP000185146">
    <property type="component" value="Chromosome"/>
</dbReference>
<dbReference type="InterPro" id="IPR017734">
    <property type="entry name" value="T6SS_SciN"/>
</dbReference>
<organism evidence="1 2">
    <name type="scientific">Pseudomonas putida</name>
    <name type="common">Arthrobacter siderocapsulatus</name>
    <dbReference type="NCBI Taxonomy" id="303"/>
    <lineage>
        <taxon>Bacteria</taxon>
        <taxon>Pseudomonadati</taxon>
        <taxon>Pseudomonadota</taxon>
        <taxon>Gammaproteobacteria</taxon>
        <taxon>Pseudomonadales</taxon>
        <taxon>Pseudomonadaceae</taxon>
        <taxon>Pseudomonas</taxon>
    </lineage>
</organism>